<organism evidence="1 2">
    <name type="scientific">Triticum urartu</name>
    <name type="common">Red wild einkorn</name>
    <name type="synonym">Crithodium urartu</name>
    <dbReference type="NCBI Taxonomy" id="4572"/>
    <lineage>
        <taxon>Eukaryota</taxon>
        <taxon>Viridiplantae</taxon>
        <taxon>Streptophyta</taxon>
        <taxon>Embryophyta</taxon>
        <taxon>Tracheophyta</taxon>
        <taxon>Spermatophyta</taxon>
        <taxon>Magnoliopsida</taxon>
        <taxon>Liliopsida</taxon>
        <taxon>Poales</taxon>
        <taxon>Poaceae</taxon>
        <taxon>BOP clade</taxon>
        <taxon>Pooideae</taxon>
        <taxon>Triticodae</taxon>
        <taxon>Triticeae</taxon>
        <taxon>Triticinae</taxon>
        <taxon>Triticum</taxon>
    </lineage>
</organism>
<reference evidence="1" key="2">
    <citation type="submission" date="2018-03" db="EMBL/GenBank/DDBJ databases">
        <title>The Triticum urartu genome reveals the dynamic nature of wheat genome evolution.</title>
        <authorList>
            <person name="Ling H."/>
            <person name="Ma B."/>
            <person name="Shi X."/>
            <person name="Liu H."/>
            <person name="Dong L."/>
            <person name="Sun H."/>
            <person name="Cao Y."/>
            <person name="Gao Q."/>
            <person name="Zheng S."/>
            <person name="Li Y."/>
            <person name="Yu Y."/>
            <person name="Du H."/>
            <person name="Qi M."/>
            <person name="Li Y."/>
            <person name="Yu H."/>
            <person name="Cui Y."/>
            <person name="Wang N."/>
            <person name="Chen C."/>
            <person name="Wu H."/>
            <person name="Zhao Y."/>
            <person name="Zhang J."/>
            <person name="Li Y."/>
            <person name="Zhou W."/>
            <person name="Zhang B."/>
            <person name="Hu W."/>
            <person name="Eijk M."/>
            <person name="Tang J."/>
            <person name="Witsenboer H."/>
            <person name="Zhao S."/>
            <person name="Li Z."/>
            <person name="Zhang A."/>
            <person name="Wang D."/>
            <person name="Liang C."/>
        </authorList>
    </citation>
    <scope>NUCLEOTIDE SEQUENCE [LARGE SCALE GENOMIC DNA]</scope>
    <source>
        <strain evidence="1">cv. G1812</strain>
    </source>
</reference>
<proteinExistence type="predicted"/>
<sequence length="47" mass="5546">MPLFRLYGHIQKWCFLSCKELQPESEEVWSVFVAGLYVVMVSHVMVK</sequence>
<evidence type="ECO:0000313" key="1">
    <source>
        <dbReference type="EnsemblPlants" id="TuG1812G0700001499.01.T01.cds281623"/>
    </source>
</evidence>
<dbReference type="AlphaFoldDB" id="A0A8R7QVY9"/>
<dbReference type="Proteomes" id="UP000015106">
    <property type="component" value="Chromosome 7"/>
</dbReference>
<dbReference type="Gramene" id="TuG1812G0700001499.01.T01">
    <property type="protein sequence ID" value="TuG1812G0700001499.01.T01.cds281623"/>
    <property type="gene ID" value="TuG1812G0700001499.01"/>
</dbReference>
<accession>A0A8R7QVY9</accession>
<evidence type="ECO:0000313" key="2">
    <source>
        <dbReference type="Proteomes" id="UP000015106"/>
    </source>
</evidence>
<dbReference type="EnsemblPlants" id="TuG1812G0700001499.01.T01">
    <property type="protein sequence ID" value="TuG1812G0700001499.01.T01.cds281623"/>
    <property type="gene ID" value="TuG1812G0700001499.01"/>
</dbReference>
<keyword evidence="2" id="KW-1185">Reference proteome</keyword>
<name>A0A8R7QVY9_TRIUA</name>
<reference evidence="2" key="1">
    <citation type="journal article" date="2013" name="Nature">
        <title>Draft genome of the wheat A-genome progenitor Triticum urartu.</title>
        <authorList>
            <person name="Ling H.Q."/>
            <person name="Zhao S."/>
            <person name="Liu D."/>
            <person name="Wang J."/>
            <person name="Sun H."/>
            <person name="Zhang C."/>
            <person name="Fan H."/>
            <person name="Li D."/>
            <person name="Dong L."/>
            <person name="Tao Y."/>
            <person name="Gao C."/>
            <person name="Wu H."/>
            <person name="Li Y."/>
            <person name="Cui Y."/>
            <person name="Guo X."/>
            <person name="Zheng S."/>
            <person name="Wang B."/>
            <person name="Yu K."/>
            <person name="Liang Q."/>
            <person name="Yang W."/>
            <person name="Lou X."/>
            <person name="Chen J."/>
            <person name="Feng M."/>
            <person name="Jian J."/>
            <person name="Zhang X."/>
            <person name="Luo G."/>
            <person name="Jiang Y."/>
            <person name="Liu J."/>
            <person name="Wang Z."/>
            <person name="Sha Y."/>
            <person name="Zhang B."/>
            <person name="Wu H."/>
            <person name="Tang D."/>
            <person name="Shen Q."/>
            <person name="Xue P."/>
            <person name="Zou S."/>
            <person name="Wang X."/>
            <person name="Liu X."/>
            <person name="Wang F."/>
            <person name="Yang Y."/>
            <person name="An X."/>
            <person name="Dong Z."/>
            <person name="Zhang K."/>
            <person name="Zhang X."/>
            <person name="Luo M.C."/>
            <person name="Dvorak J."/>
            <person name="Tong Y."/>
            <person name="Wang J."/>
            <person name="Yang H."/>
            <person name="Li Z."/>
            <person name="Wang D."/>
            <person name="Zhang A."/>
            <person name="Wang J."/>
        </authorList>
    </citation>
    <scope>NUCLEOTIDE SEQUENCE</scope>
    <source>
        <strain evidence="2">cv. G1812</strain>
    </source>
</reference>
<reference evidence="1" key="3">
    <citation type="submission" date="2022-06" db="UniProtKB">
        <authorList>
            <consortium name="EnsemblPlants"/>
        </authorList>
    </citation>
    <scope>IDENTIFICATION</scope>
</reference>
<protein>
    <submittedName>
        <fullName evidence="1">Uncharacterized protein</fullName>
    </submittedName>
</protein>